<dbReference type="Pfam" id="PF10114">
    <property type="entry name" value="PocR"/>
    <property type="match status" value="1"/>
</dbReference>
<keyword evidence="6" id="KW-1185">Reference proteome</keyword>
<feature type="transmembrane region" description="Helical" evidence="2">
    <location>
        <begin position="2107"/>
        <end position="2129"/>
    </location>
</feature>
<evidence type="ECO:0000313" key="5">
    <source>
        <dbReference type="EMBL" id="KAG9394768.1"/>
    </source>
</evidence>
<reference evidence="5" key="1">
    <citation type="submission" date="2021-05" db="EMBL/GenBank/DDBJ databases">
        <title>A free-living protist that lacks canonical eukaryotic 1 DNA replication and segregation systems.</title>
        <authorList>
            <person name="Salas-Leiva D.E."/>
            <person name="Tromer E.C."/>
            <person name="Curtis B.A."/>
            <person name="Jerlstrom-Hultqvist J."/>
            <person name="Kolisko M."/>
            <person name="Yi Z."/>
            <person name="Salas-Leiva J.S."/>
            <person name="Gallot-Lavallee L."/>
            <person name="Kops G.J.P.L."/>
            <person name="Archibald J.M."/>
            <person name="Simpson A.G.B."/>
            <person name="Roger A.J."/>
        </authorList>
    </citation>
    <scope>NUCLEOTIDE SEQUENCE</scope>
    <source>
        <strain evidence="5">BICM</strain>
    </source>
</reference>
<organism evidence="5 6">
    <name type="scientific">Carpediemonas membranifera</name>
    <dbReference type="NCBI Taxonomy" id="201153"/>
    <lineage>
        <taxon>Eukaryota</taxon>
        <taxon>Metamonada</taxon>
        <taxon>Carpediemonas-like organisms</taxon>
        <taxon>Carpediemonas</taxon>
    </lineage>
</organism>
<name>A0A8J6AUV7_9EUKA</name>
<feature type="region of interest" description="Disordered" evidence="1">
    <location>
        <begin position="1352"/>
        <end position="1372"/>
    </location>
</feature>
<feature type="transmembrane region" description="Helical" evidence="2">
    <location>
        <begin position="1108"/>
        <end position="1136"/>
    </location>
</feature>
<evidence type="ECO:0000259" key="4">
    <source>
        <dbReference type="Pfam" id="PF25474"/>
    </source>
</evidence>
<keyword evidence="2" id="KW-0812">Transmembrane</keyword>
<evidence type="ECO:0000256" key="1">
    <source>
        <dbReference type="SAM" id="MobiDB-lite"/>
    </source>
</evidence>
<protein>
    <submittedName>
        <fullName evidence="5">Uncharacterized protein</fullName>
    </submittedName>
</protein>
<gene>
    <name evidence="5" type="ORF">J8273_3744</name>
</gene>
<proteinExistence type="predicted"/>
<feature type="transmembrane region" description="Helical" evidence="2">
    <location>
        <begin position="1643"/>
        <end position="1664"/>
    </location>
</feature>
<dbReference type="EMBL" id="JAHDYR010000013">
    <property type="protein sequence ID" value="KAG9394768.1"/>
    <property type="molecule type" value="Genomic_DNA"/>
</dbReference>
<evidence type="ECO:0000259" key="3">
    <source>
        <dbReference type="Pfam" id="PF10114"/>
    </source>
</evidence>
<comment type="caution">
    <text evidence="5">The sequence shown here is derived from an EMBL/GenBank/DDBJ whole genome shotgun (WGS) entry which is preliminary data.</text>
</comment>
<dbReference type="Pfam" id="PF25474">
    <property type="entry name" value="TPR_TmcB"/>
    <property type="match status" value="1"/>
</dbReference>
<dbReference type="InterPro" id="IPR057352">
    <property type="entry name" value="TPR_TmcB/C"/>
</dbReference>
<feature type="transmembrane region" description="Helical" evidence="2">
    <location>
        <begin position="1676"/>
        <end position="1696"/>
    </location>
</feature>
<dbReference type="InterPro" id="IPR018771">
    <property type="entry name" value="PocR_dom"/>
</dbReference>
<feature type="transmembrane region" description="Helical" evidence="2">
    <location>
        <begin position="549"/>
        <end position="571"/>
    </location>
</feature>
<keyword evidence="2" id="KW-1133">Transmembrane helix</keyword>
<feature type="domain" description="PocR" evidence="3">
    <location>
        <begin position="96"/>
        <end position="252"/>
    </location>
</feature>
<feature type="region of interest" description="Disordered" evidence="1">
    <location>
        <begin position="1269"/>
        <end position="1336"/>
    </location>
</feature>
<feature type="transmembrane region" description="Helical" evidence="2">
    <location>
        <begin position="1980"/>
        <end position="1999"/>
    </location>
</feature>
<feature type="transmembrane region" description="Helical" evidence="2">
    <location>
        <begin position="433"/>
        <end position="456"/>
    </location>
</feature>
<evidence type="ECO:0000256" key="2">
    <source>
        <dbReference type="SAM" id="Phobius"/>
    </source>
</evidence>
<accession>A0A8J6AUV7</accession>
<feature type="transmembrane region" description="Helical" evidence="2">
    <location>
        <begin position="1949"/>
        <end position="1974"/>
    </location>
</feature>
<feature type="transmembrane region" description="Helical" evidence="2">
    <location>
        <begin position="577"/>
        <end position="605"/>
    </location>
</feature>
<feature type="transmembrane region" description="Helical" evidence="2">
    <location>
        <begin position="926"/>
        <end position="952"/>
    </location>
</feature>
<feature type="transmembrane region" description="Helical" evidence="2">
    <location>
        <begin position="310"/>
        <end position="332"/>
    </location>
</feature>
<keyword evidence="2" id="KW-0472">Membrane</keyword>
<evidence type="ECO:0000313" key="6">
    <source>
        <dbReference type="Proteomes" id="UP000717585"/>
    </source>
</evidence>
<feature type="domain" description="TmcB/TmcC TPR repeats" evidence="4">
    <location>
        <begin position="784"/>
        <end position="888"/>
    </location>
</feature>
<feature type="transmembrane region" description="Helical" evidence="2">
    <location>
        <begin position="352"/>
        <end position="373"/>
    </location>
</feature>
<feature type="transmembrane region" description="Helical" evidence="2">
    <location>
        <begin position="1413"/>
        <end position="1436"/>
    </location>
</feature>
<feature type="transmembrane region" description="Helical" evidence="2">
    <location>
        <begin position="508"/>
        <end position="537"/>
    </location>
</feature>
<sequence length="2157" mass="233988">MIDFEDIGALSDPDNPEVLHPAKIGLPHSPIAIDDEDPEELRAFSAILDELLSQYLLRPDDLAAEVYRLRTYLILKEEPKNPHSDNILERLTPMHRVDLIIDKFSEHAGMAAACVDLAGRVVSRAYRVSTVCNNLIRPSPKGGPRCTASDQLVMTLAHNSSCLSECHSRIMHDGAAAISLDGRPVVTLMFGAVRTVKFDQECEAKARRLARDIDCEDEDLMVRMIRKNRYIPLDKLQIMAQTARVLAQVISEALTANQLVIKELINKRMQNEALKPAPTQAAPGGILTRVHELNYGVGDRDLPQRQFSSLIAMLVGIMVVILSVLPGVSRYSDRFTQFRDVVSVFTVPALSSRIPACLVSFLACIWASVLLLVPLALGYRPLHSLRLQSLARWLLRLCSSSVHRNVFGIALWASCGVQLAQPVVAKLCPDSSFGAHMVATGAAVLAIVLADIHAVFQQIQTRAAPLFLTFRPNLASVAEICLIHSFMLAGMILEIGKLDPTRMTSSNRVIAVVLDCLLALLALISALATLGITLLYLPNRCSLVSIAHAAQAASAAVASVGSTLVTIALFATLSGSYLAVVSVPILPLLLLQLSLAATPPLLVLFRQYNCEYRVLRLVQPRSDTLESHPNLSLYLAVKGTIHHALHRQSVFQTLSGVPEFALRHPADMLSLPPVVVEIGCRPLIWHRRSLRRHRLNPTQHKNLERAAAVIISRICTTYAPQFTAELRLCDLILALRDTTRASDCPAMFNRIQHTTLDYRCLSDRVLMCSIVQFIDYQLLVHSMGDEKNASAVVNVRALLARARENHLSALRRQQRLWPLFLEPKVDLPAIIAQVKHVDRACSRTESAYRAILAKYPESTVTREWYVLFLENVLRDRQTARLIKAEMAEEASMAGTSDYSASSVSTASTTVNGRAARSDVEKVGINVIWATVLGNIAAIIIIGAVCLTILGVFKTSIAAIPMIQILATAMQQGVMISSMATVQGGLDLYPGGPDAALLDLIESIDTVREYADVLVSFEDAFEGVSFIVRRSVMEVPDWYRVSIAPTWTMTVVIPEVFSTVVEAIESGQIVSDSNLTLTGSRAAALDIGLYQFIDTIAEYFPRLASAFKLMAIGALLVLLFLTVADIALAISLAGWLFTRVFPSIVTSCDNALLSCLGASNAQVRRQLRLLGTALGRFTDLAMYSDTQSPVASAVPQFINGQTTVEVSPEDVRRGPMPDVVIVDQLINALGDSGASSTEDLDDSLLDVAVTGVESDQDAVDGIAGEVLVTPAASDTGDGPGLPDTPTSPFRLGLVDDEEEGDVSLVSDPATATSESNHYDSTGSTGTPAPGPDGESDIDMHRVTEFLREISPSSSASRATLTSTKSSVSSSRFSDQPWLGRASLIQSTMLSLREWMAYIFNSKGRIRRHTTAREVTYILGLTVLLVIAILIVVAEILFQQFIAWETPTRLAAVNAMIAQDIPTLAALKGDTLLDSTRFIVDGDVASARRAVAVRRQEVSTTIRRAHAAMPCPRLGDQRCGTMVPFIQAIEHLHFPMNVALCEAAYAYSIPLDALGDHSVSWDYAAETHYDSDRRLHEGNVWYNTTDGDALLTPAEQREVAMQVVYDDHTAQYWFDLFDSLDDVATVVFDSANSEIATLATLTRRIPWFSAAAACFVTLTAAGVLLSPVARARIPTAPAVAGAAVLIALLVIAASSAVITDRVLTNVVQVKHNLALATEASRAVVRVVAYTVGLAYSTQRYLALNTTTSFFHLVRMLEAAPAVRADFAANCTQCVNADCYLDHIDMTVKALSIAARLAASVNTNDSLPAALDSIKWNVTEDRILDITRYNDTATDLARPKSDREAIAWSLCTTDPVLLSDAGVLRTRAPYVADALVSSAQGIVEYAGEILLKFHWVTLGGMLLPFVFIAALVVLPAVIVGLNPKPRRRVPPDRLQLFQTVFVRYKITFSAGLLATTLVFILVMAITAGFGFIAAVVVPDLSSLATAAPATYMAGASVALGAAQHRLWKEPEEIAAELGSSYSTVSSSWQRLTVPSLVFAGTTPAGITARLGEVVSGTRLLSLAGSQAESTIFSQFLESTTATIVDLDAELSDLFNARFARVQNILGMGQAFIGAVDLLVLPLVVAGVGFWMWRTMERLRGYSRALFVTSSICGECCRPIV</sequence>
<feature type="transmembrane region" description="Helical" evidence="2">
    <location>
        <begin position="1892"/>
        <end position="1918"/>
    </location>
</feature>
<dbReference type="Proteomes" id="UP000717585">
    <property type="component" value="Unassembled WGS sequence"/>
</dbReference>
<feature type="transmembrane region" description="Helical" evidence="2">
    <location>
        <begin position="477"/>
        <end position="496"/>
    </location>
</feature>
<feature type="compositionally biased region" description="Polar residues" evidence="1">
    <location>
        <begin position="1308"/>
        <end position="1325"/>
    </location>
</feature>